<comment type="caution">
    <text evidence="2">The sequence shown here is derived from an EMBL/GenBank/DDBJ whole genome shotgun (WGS) entry which is preliminary data.</text>
</comment>
<feature type="compositionally biased region" description="Low complexity" evidence="1">
    <location>
        <begin position="207"/>
        <end position="216"/>
    </location>
</feature>
<feature type="region of interest" description="Disordered" evidence="1">
    <location>
        <begin position="89"/>
        <end position="109"/>
    </location>
</feature>
<sequence length="288" mass="31267">MAFGEEEGLRAFLRSGVGLRETVNFANGEMAADGFRVKMYCLFANGEIGRTYFAICSPRSNASRCATKTPTLPARLPCHQRPVLYARKPPPAADDITGLPQRSHRRSGSGLLNPYASLTDFTSDNLSPTNTNSEQTEILPMNMTTTNIALHEPPQQMLSTTTTTHNPHMSPPLCNIARNCYPNPHRPPSSLSDGPQLSGVEARHHASASSVVTTVAGSRKGRSRTSLLLPPPTAKNHIGQPLRARSSSADLLSVQESSSSTFSPPPQTTDLQLLPAPLQRRYRDTSIR</sequence>
<reference evidence="2 3" key="1">
    <citation type="journal article" date="2022" name="Nat. Plants">
        <title>Genomes of leafy and leafless Platanthera orchids illuminate the evolution of mycoheterotrophy.</title>
        <authorList>
            <person name="Li M.H."/>
            <person name="Liu K.W."/>
            <person name="Li Z."/>
            <person name="Lu H.C."/>
            <person name="Ye Q.L."/>
            <person name="Zhang D."/>
            <person name="Wang J.Y."/>
            <person name="Li Y.F."/>
            <person name="Zhong Z.M."/>
            <person name="Liu X."/>
            <person name="Yu X."/>
            <person name="Liu D.K."/>
            <person name="Tu X.D."/>
            <person name="Liu B."/>
            <person name="Hao Y."/>
            <person name="Liao X.Y."/>
            <person name="Jiang Y.T."/>
            <person name="Sun W.H."/>
            <person name="Chen J."/>
            <person name="Chen Y.Q."/>
            <person name="Ai Y."/>
            <person name="Zhai J.W."/>
            <person name="Wu S.S."/>
            <person name="Zhou Z."/>
            <person name="Hsiao Y.Y."/>
            <person name="Wu W.L."/>
            <person name="Chen Y.Y."/>
            <person name="Lin Y.F."/>
            <person name="Hsu J.L."/>
            <person name="Li C.Y."/>
            <person name="Wang Z.W."/>
            <person name="Zhao X."/>
            <person name="Zhong W.Y."/>
            <person name="Ma X.K."/>
            <person name="Ma L."/>
            <person name="Huang J."/>
            <person name="Chen G.Z."/>
            <person name="Huang M.Z."/>
            <person name="Huang L."/>
            <person name="Peng D.H."/>
            <person name="Luo Y.B."/>
            <person name="Zou S.Q."/>
            <person name="Chen S.P."/>
            <person name="Lan S."/>
            <person name="Tsai W.C."/>
            <person name="Van de Peer Y."/>
            <person name="Liu Z.J."/>
        </authorList>
    </citation>
    <scope>NUCLEOTIDE SEQUENCE [LARGE SCALE GENOMIC DNA]</scope>
    <source>
        <strain evidence="2">Lor288</strain>
    </source>
</reference>
<dbReference type="EMBL" id="JBBWWR010000011">
    <property type="protein sequence ID" value="KAK8959462.1"/>
    <property type="molecule type" value="Genomic_DNA"/>
</dbReference>
<feature type="region of interest" description="Disordered" evidence="1">
    <location>
        <begin position="179"/>
        <end position="288"/>
    </location>
</feature>
<evidence type="ECO:0000313" key="2">
    <source>
        <dbReference type="EMBL" id="KAK8959462.1"/>
    </source>
</evidence>
<organism evidence="2 3">
    <name type="scientific">Platanthera guangdongensis</name>
    <dbReference type="NCBI Taxonomy" id="2320717"/>
    <lineage>
        <taxon>Eukaryota</taxon>
        <taxon>Viridiplantae</taxon>
        <taxon>Streptophyta</taxon>
        <taxon>Embryophyta</taxon>
        <taxon>Tracheophyta</taxon>
        <taxon>Spermatophyta</taxon>
        <taxon>Magnoliopsida</taxon>
        <taxon>Liliopsida</taxon>
        <taxon>Asparagales</taxon>
        <taxon>Orchidaceae</taxon>
        <taxon>Orchidoideae</taxon>
        <taxon>Orchideae</taxon>
        <taxon>Orchidinae</taxon>
        <taxon>Platanthera</taxon>
    </lineage>
</organism>
<name>A0ABR2M5P8_9ASPA</name>
<keyword evidence="3" id="KW-1185">Reference proteome</keyword>
<accession>A0ABR2M5P8</accession>
<feature type="compositionally biased region" description="Low complexity" evidence="1">
    <location>
        <begin position="242"/>
        <end position="279"/>
    </location>
</feature>
<evidence type="ECO:0000313" key="3">
    <source>
        <dbReference type="Proteomes" id="UP001412067"/>
    </source>
</evidence>
<gene>
    <name evidence="2" type="ORF">KSP40_PGU010764</name>
</gene>
<dbReference type="Proteomes" id="UP001412067">
    <property type="component" value="Unassembled WGS sequence"/>
</dbReference>
<evidence type="ECO:0000256" key="1">
    <source>
        <dbReference type="SAM" id="MobiDB-lite"/>
    </source>
</evidence>
<proteinExistence type="predicted"/>
<protein>
    <submittedName>
        <fullName evidence="2">Uncharacterized protein</fullName>
    </submittedName>
</protein>